<dbReference type="PANTHER" id="PTHR33375:SF1">
    <property type="entry name" value="CHROMOSOME-PARTITIONING PROTEIN PARB-RELATED"/>
    <property type="match status" value="1"/>
</dbReference>
<dbReference type="PANTHER" id="PTHR33375">
    <property type="entry name" value="CHROMOSOME-PARTITIONING PROTEIN PARB-RELATED"/>
    <property type="match status" value="1"/>
</dbReference>
<keyword evidence="2" id="KW-0159">Chromosome partition</keyword>
<evidence type="ECO:0000259" key="4">
    <source>
        <dbReference type="SMART" id="SM00470"/>
    </source>
</evidence>
<dbReference type="STRING" id="29563.SAMN02983006_02709"/>
<gene>
    <name evidence="5" type="ORF">SAMN02983006_02709</name>
</gene>
<dbReference type="GO" id="GO:0003677">
    <property type="term" value="F:DNA binding"/>
    <property type="evidence" value="ECO:0007669"/>
    <property type="project" value="UniProtKB-KW"/>
</dbReference>
<dbReference type="SUPFAM" id="SSF109709">
    <property type="entry name" value="KorB DNA-binding domain-like"/>
    <property type="match status" value="1"/>
</dbReference>
<evidence type="ECO:0000313" key="6">
    <source>
        <dbReference type="Proteomes" id="UP000199006"/>
    </source>
</evidence>
<dbReference type="OrthoDB" id="9802051at2"/>
<dbReference type="RefSeq" id="WP_089862702.1">
    <property type="nucleotide sequence ID" value="NZ_FOTI01000059.1"/>
</dbReference>
<dbReference type="Proteomes" id="UP000199006">
    <property type="component" value="Unassembled WGS sequence"/>
</dbReference>
<name>A0A1I4MU70_9FIRM</name>
<feature type="domain" description="ParB-like N-terminal" evidence="4">
    <location>
        <begin position="4"/>
        <end position="95"/>
    </location>
</feature>
<dbReference type="GO" id="GO:0007059">
    <property type="term" value="P:chromosome segregation"/>
    <property type="evidence" value="ECO:0007669"/>
    <property type="project" value="UniProtKB-KW"/>
</dbReference>
<dbReference type="Pfam" id="PF02195">
    <property type="entry name" value="ParB_N"/>
    <property type="match status" value="1"/>
</dbReference>
<dbReference type="NCBIfam" id="TIGR00180">
    <property type="entry name" value="parB_part"/>
    <property type="match status" value="1"/>
</dbReference>
<keyword evidence="6" id="KW-1185">Reference proteome</keyword>
<dbReference type="SUPFAM" id="SSF110849">
    <property type="entry name" value="ParB/Sulfiredoxin"/>
    <property type="match status" value="1"/>
</dbReference>
<dbReference type="InterPro" id="IPR050336">
    <property type="entry name" value="Chromosome_partition/occlusion"/>
</dbReference>
<evidence type="ECO:0000256" key="2">
    <source>
        <dbReference type="ARBA" id="ARBA00022829"/>
    </source>
</evidence>
<accession>A0A1I4MU70</accession>
<dbReference type="SMART" id="SM00470">
    <property type="entry name" value="ParB"/>
    <property type="match status" value="1"/>
</dbReference>
<evidence type="ECO:0000313" key="5">
    <source>
        <dbReference type="EMBL" id="SFM06627.1"/>
    </source>
</evidence>
<comment type="similarity">
    <text evidence="1">Belongs to the ParB family.</text>
</comment>
<dbReference type="InterPro" id="IPR004437">
    <property type="entry name" value="ParB/RepB/Spo0J"/>
</dbReference>
<proteinExistence type="inferred from homology"/>
<protein>
    <submittedName>
        <fullName evidence="5">ParB/RepB/Spo0J family partition protein</fullName>
    </submittedName>
</protein>
<reference evidence="5 6" key="1">
    <citation type="submission" date="2016-10" db="EMBL/GenBank/DDBJ databases">
        <authorList>
            <person name="de Groot N.N."/>
        </authorList>
    </citation>
    <scope>NUCLEOTIDE SEQUENCE [LARGE SCALE GENOMIC DNA]</scope>
    <source>
        <strain evidence="5 6">ATCC 51327</strain>
    </source>
</reference>
<evidence type="ECO:0000256" key="3">
    <source>
        <dbReference type="ARBA" id="ARBA00023125"/>
    </source>
</evidence>
<dbReference type="Gene3D" id="3.90.1530.30">
    <property type="match status" value="1"/>
</dbReference>
<organism evidence="5 6">
    <name type="scientific">Halanaerobium salsuginis</name>
    <dbReference type="NCBI Taxonomy" id="29563"/>
    <lineage>
        <taxon>Bacteria</taxon>
        <taxon>Bacillati</taxon>
        <taxon>Bacillota</taxon>
        <taxon>Clostridia</taxon>
        <taxon>Halanaerobiales</taxon>
        <taxon>Halanaerobiaceae</taxon>
        <taxon>Halanaerobium</taxon>
    </lineage>
</organism>
<dbReference type="AlphaFoldDB" id="A0A1I4MU70"/>
<dbReference type="GO" id="GO:0005694">
    <property type="term" value="C:chromosome"/>
    <property type="evidence" value="ECO:0007669"/>
    <property type="project" value="TreeGrafter"/>
</dbReference>
<evidence type="ECO:0000256" key="1">
    <source>
        <dbReference type="ARBA" id="ARBA00006295"/>
    </source>
</evidence>
<dbReference type="InterPro" id="IPR036086">
    <property type="entry name" value="ParB/Sulfiredoxin_sf"/>
</dbReference>
<sequence length="308" mass="35147">MKYKEIAVDSVLSRSDQVRQDFSEASIDKLANSIAEVGQLQPIVVQQQKDHYLLIAGERRLRAVQKQGKTKIAAVILTAEISAAQFTQIQLVENLQRQDLNPLERALAIRKFMQDNNLNKKTAAKQLGVARTTLTLWLNILNVKEKYQQEVLKEDSPITLSHLSLATALAAKTCNPVKKDELLEAVLKYNLSRKECKAVTDIYAKYLHLPMSEAVAAILLKREHLNLKDHCSKNTKHNSNQSIRRLLKAFTNVNDNLEQFMEQQGEISAPEQDELLDEFFYLYQIMGILIPDLNKKSLPEFIDHLKEK</sequence>
<dbReference type="Gene3D" id="1.10.10.2830">
    <property type="match status" value="1"/>
</dbReference>
<dbReference type="InterPro" id="IPR041468">
    <property type="entry name" value="HTH_ParB/Spo0J"/>
</dbReference>
<keyword evidence="3" id="KW-0238">DNA-binding</keyword>
<dbReference type="FunFam" id="3.90.1530.30:FF:000001">
    <property type="entry name" value="Chromosome partitioning protein ParB"/>
    <property type="match status" value="1"/>
</dbReference>
<dbReference type="InterPro" id="IPR003115">
    <property type="entry name" value="ParB_N"/>
</dbReference>
<dbReference type="Pfam" id="PF17762">
    <property type="entry name" value="HTH_ParB"/>
    <property type="match status" value="1"/>
</dbReference>
<dbReference type="EMBL" id="FOTI01000059">
    <property type="protein sequence ID" value="SFM06627.1"/>
    <property type="molecule type" value="Genomic_DNA"/>
</dbReference>